<keyword evidence="2" id="KW-1185">Reference proteome</keyword>
<protein>
    <recommendedName>
        <fullName evidence="3">Receptor expression-enhancing protein</fullName>
    </recommendedName>
</protein>
<sequence>MTRPHFSATTLQYASFAFTTNYREVADMESCGDILRDRMHNQKWFTARGLKSLSDATGWQVDSLARLIAVLLLFLLTRSSNWLVCNTILVIIPMLLTFEFPDEKPPAENMRIYWISAFVMTAFDRMLEAFPFYYVVKLSTLLFLLVEPSFLNDNLRKLLTVAENSISQVRRVKPVGASPVVHILHEVAKDLCQKTSTIEILHK</sequence>
<organism evidence="1 2">
    <name type="scientific">Strongylus vulgaris</name>
    <name type="common">Blood worm</name>
    <dbReference type="NCBI Taxonomy" id="40348"/>
    <lineage>
        <taxon>Eukaryota</taxon>
        <taxon>Metazoa</taxon>
        <taxon>Ecdysozoa</taxon>
        <taxon>Nematoda</taxon>
        <taxon>Chromadorea</taxon>
        <taxon>Rhabditida</taxon>
        <taxon>Rhabditina</taxon>
        <taxon>Rhabditomorpha</taxon>
        <taxon>Strongyloidea</taxon>
        <taxon>Strongylidae</taxon>
        <taxon>Strongylus</taxon>
    </lineage>
</organism>
<evidence type="ECO:0000313" key="2">
    <source>
        <dbReference type="Proteomes" id="UP000270094"/>
    </source>
</evidence>
<dbReference type="EMBL" id="UYYB01005459">
    <property type="protein sequence ID" value="VDM67419.1"/>
    <property type="molecule type" value="Genomic_DNA"/>
</dbReference>
<dbReference type="OrthoDB" id="5871872at2759"/>
<gene>
    <name evidence="1" type="ORF">SVUK_LOCUS2417</name>
</gene>
<dbReference type="AlphaFoldDB" id="A0A3P7IKM8"/>
<evidence type="ECO:0000313" key="1">
    <source>
        <dbReference type="EMBL" id="VDM67419.1"/>
    </source>
</evidence>
<name>A0A3P7IKM8_STRVU</name>
<accession>A0A3P7IKM8</accession>
<dbReference type="Proteomes" id="UP000270094">
    <property type="component" value="Unassembled WGS sequence"/>
</dbReference>
<evidence type="ECO:0008006" key="3">
    <source>
        <dbReference type="Google" id="ProtNLM"/>
    </source>
</evidence>
<reference evidence="1 2" key="1">
    <citation type="submission" date="2018-11" db="EMBL/GenBank/DDBJ databases">
        <authorList>
            <consortium name="Pathogen Informatics"/>
        </authorList>
    </citation>
    <scope>NUCLEOTIDE SEQUENCE [LARGE SCALE GENOMIC DNA]</scope>
</reference>
<proteinExistence type="predicted"/>